<evidence type="ECO:0000313" key="2">
    <source>
        <dbReference type="Proteomes" id="UP000274350"/>
    </source>
</evidence>
<reference evidence="1 2" key="1">
    <citation type="journal article" date="2019" name="Int. J. Syst. Evol. Microbiol.">
        <title>Undibacterium piscinae sp. nov., isolated from Korean shiner intestine.</title>
        <authorList>
            <person name="Lee S.Y."/>
            <person name="Kang W."/>
            <person name="Kim P.S."/>
            <person name="Kim H.S."/>
            <person name="Sung H."/>
            <person name="Shin N.R."/>
            <person name="Whon T.W."/>
            <person name="Yun J.H."/>
            <person name="Lee J.Y."/>
            <person name="Lee J.Y."/>
            <person name="Jung M.J."/>
            <person name="Jeong Y.S."/>
            <person name="Tak E.J."/>
            <person name="Han J.E."/>
            <person name="Hyun D.W."/>
            <person name="Kang M.S."/>
            <person name="Lee K.E."/>
            <person name="Lee B.H."/>
            <person name="Bae J.W."/>
        </authorList>
    </citation>
    <scope>NUCLEOTIDE SEQUENCE [LARGE SCALE GENOMIC DNA]</scope>
    <source>
        <strain evidence="1 2">S11R28</strain>
    </source>
</reference>
<dbReference type="Proteomes" id="UP000274350">
    <property type="component" value="Chromosome"/>
</dbReference>
<sequence length="117" mass="13033">MHITTLRAHQVLNSYVKAGSRIHVTTGQISLSEAPAWGDAYGFFHETMLHEGATYQIKRSGWLLISASKDTEFLSELAQPAQLTPLIRLTTFCYAVTQAAHLRLTGIAKKLFHHEAL</sequence>
<proteinExistence type="predicted"/>
<dbReference type="EMBL" id="CP051152">
    <property type="protein sequence ID" value="QJQ06338.1"/>
    <property type="molecule type" value="Genomic_DNA"/>
</dbReference>
<dbReference type="KEGG" id="upi:EJG51_011255"/>
<name>A0A6M4A5Y9_9BURK</name>
<organism evidence="1 2">
    <name type="scientific">Undibacterium piscinae</name>
    <dbReference type="NCBI Taxonomy" id="2495591"/>
    <lineage>
        <taxon>Bacteria</taxon>
        <taxon>Pseudomonadati</taxon>
        <taxon>Pseudomonadota</taxon>
        <taxon>Betaproteobacteria</taxon>
        <taxon>Burkholderiales</taxon>
        <taxon>Oxalobacteraceae</taxon>
        <taxon>Undibacterium</taxon>
    </lineage>
</organism>
<keyword evidence="2" id="KW-1185">Reference proteome</keyword>
<gene>
    <name evidence="1" type="ORF">EJG51_011255</name>
</gene>
<evidence type="ECO:0008006" key="3">
    <source>
        <dbReference type="Google" id="ProtNLM"/>
    </source>
</evidence>
<protein>
    <recommendedName>
        <fullName evidence="3">DUF2917 domain-containing protein</fullName>
    </recommendedName>
</protein>
<dbReference type="AlphaFoldDB" id="A0A6M4A5Y9"/>
<evidence type="ECO:0000313" key="1">
    <source>
        <dbReference type="EMBL" id="QJQ06338.1"/>
    </source>
</evidence>
<dbReference type="OrthoDB" id="8966870at2"/>
<accession>A0A6M4A5Y9</accession>